<dbReference type="InterPro" id="IPR006710">
    <property type="entry name" value="Glyco_hydro_43"/>
</dbReference>
<dbReference type="InterPro" id="IPR023296">
    <property type="entry name" value="Glyco_hydro_beta-prop_sf"/>
</dbReference>
<evidence type="ECO:0000256" key="4">
    <source>
        <dbReference type="PIRSR" id="PIRSR606710-1"/>
    </source>
</evidence>
<evidence type="ECO:0000256" key="1">
    <source>
        <dbReference type="ARBA" id="ARBA00009865"/>
    </source>
</evidence>
<dbReference type="Pfam" id="PF17851">
    <property type="entry name" value="GH43_C2"/>
    <property type="match status" value="1"/>
</dbReference>
<gene>
    <name evidence="8" type="ORF">LH29_07960</name>
</gene>
<dbReference type="InterPro" id="IPR041542">
    <property type="entry name" value="GH43_C2"/>
</dbReference>
<reference evidence="8 9" key="1">
    <citation type="submission" date="2014-09" db="EMBL/GenBank/DDBJ databases">
        <title>Draft Genome Sequence of Draconibacterium sp. JN14CK-3.</title>
        <authorList>
            <person name="Dong C."/>
            <person name="Lai Q."/>
            <person name="Shao Z."/>
        </authorList>
    </citation>
    <scope>NUCLEOTIDE SEQUENCE [LARGE SCALE GENOMIC DNA]</scope>
    <source>
        <strain evidence="8 9">JN14CK-3</strain>
    </source>
</reference>
<dbReference type="STRING" id="1544798.LH29_07960"/>
<name>A0A0D8JEZ4_9BACT</name>
<feature type="site" description="Important for catalytic activity, responsible for pKa modulation of the active site Glu and correct orientation of both the proton donor and substrate" evidence="5">
    <location>
        <position position="142"/>
    </location>
</feature>
<dbReference type="PANTHER" id="PTHR42812:SF12">
    <property type="entry name" value="BETA-XYLOSIDASE-RELATED"/>
    <property type="match status" value="1"/>
</dbReference>
<dbReference type="EMBL" id="JRHC01000001">
    <property type="protein sequence ID" value="KJF45304.1"/>
    <property type="molecule type" value="Genomic_DNA"/>
</dbReference>
<evidence type="ECO:0000313" key="9">
    <source>
        <dbReference type="Proteomes" id="UP000032544"/>
    </source>
</evidence>
<dbReference type="Gene3D" id="2.60.120.200">
    <property type="match status" value="1"/>
</dbReference>
<keyword evidence="2 6" id="KW-0378">Hydrolase</keyword>
<proteinExistence type="inferred from homology"/>
<feature type="active site" description="Proton donor" evidence="4">
    <location>
        <position position="204"/>
    </location>
</feature>
<evidence type="ECO:0000259" key="7">
    <source>
        <dbReference type="Pfam" id="PF17851"/>
    </source>
</evidence>
<dbReference type="Pfam" id="PF04616">
    <property type="entry name" value="Glyco_hydro_43"/>
    <property type="match status" value="1"/>
</dbReference>
<dbReference type="Gene3D" id="2.115.10.20">
    <property type="entry name" value="Glycosyl hydrolase domain, family 43"/>
    <property type="match status" value="1"/>
</dbReference>
<evidence type="ECO:0000256" key="3">
    <source>
        <dbReference type="ARBA" id="ARBA00023295"/>
    </source>
</evidence>
<dbReference type="AlphaFoldDB" id="A0A0D8JEZ4"/>
<dbReference type="SUPFAM" id="SSF75005">
    <property type="entry name" value="Arabinanase/levansucrase/invertase"/>
    <property type="match status" value="1"/>
</dbReference>
<evidence type="ECO:0000256" key="5">
    <source>
        <dbReference type="PIRSR" id="PIRSR606710-2"/>
    </source>
</evidence>
<evidence type="ECO:0000313" key="8">
    <source>
        <dbReference type="EMBL" id="KJF45304.1"/>
    </source>
</evidence>
<evidence type="ECO:0000256" key="6">
    <source>
        <dbReference type="RuleBase" id="RU361187"/>
    </source>
</evidence>
<dbReference type="CDD" id="cd18617">
    <property type="entry name" value="GH43_XynB-like"/>
    <property type="match status" value="1"/>
</dbReference>
<dbReference type="PANTHER" id="PTHR42812">
    <property type="entry name" value="BETA-XYLOSIDASE"/>
    <property type="match status" value="1"/>
</dbReference>
<dbReference type="Proteomes" id="UP000032544">
    <property type="component" value="Unassembled WGS sequence"/>
</dbReference>
<dbReference type="GO" id="GO:0005975">
    <property type="term" value="P:carbohydrate metabolic process"/>
    <property type="evidence" value="ECO:0007669"/>
    <property type="project" value="InterPro"/>
</dbReference>
<dbReference type="GO" id="GO:0004553">
    <property type="term" value="F:hydrolase activity, hydrolyzing O-glycosyl compounds"/>
    <property type="evidence" value="ECO:0007669"/>
    <property type="project" value="InterPro"/>
</dbReference>
<organism evidence="8 9">
    <name type="scientific">Draconibacterium sediminis</name>
    <dbReference type="NCBI Taxonomy" id="1544798"/>
    <lineage>
        <taxon>Bacteria</taxon>
        <taxon>Pseudomonadati</taxon>
        <taxon>Bacteroidota</taxon>
        <taxon>Bacteroidia</taxon>
        <taxon>Marinilabiliales</taxon>
        <taxon>Prolixibacteraceae</taxon>
        <taxon>Draconibacterium</taxon>
    </lineage>
</organism>
<feature type="active site" description="Proton acceptor" evidence="4">
    <location>
        <position position="35"/>
    </location>
</feature>
<dbReference type="SUPFAM" id="SSF49899">
    <property type="entry name" value="Concanavalin A-like lectins/glucanases"/>
    <property type="match status" value="1"/>
</dbReference>
<evidence type="ECO:0000256" key="2">
    <source>
        <dbReference type="ARBA" id="ARBA00022801"/>
    </source>
</evidence>
<sequence>MKKLIFIIVLFVIGNTLIAQPETYKNPILPGYHPDPSICRVGEDYYLVNSSFEWYPGLPVYHSKDLVNWELIGYGMHRPEQVELPVGLGDSRGVYAPTIRYHEGVFYIINTCVQCKGNFYITATNPAGPWSDPVWLGSRGIDPDLFWDDDGTCYYTGHANITGVNDWPDKNGAWMQELDLEQEKLVGPQKQLTHGHAKNARWTEGPHMYKIGGKYMLMVAEGGTGFHHATTVHHSDSVWGPYIPNHSNPVLTHRHLGQNYPIHSVGHTDLVQTQNGDWWAVMLGKRSVDGSTLLARESFLAPVEFQEQEGVLTPVFNPGVGKLLEEQKRPDLPWTPVEKPAETDNFEKNELELYWNFLRTPYKKWYELKDNKLNIQLRPEVADSMVNPSLIARRIEDHVWEASTLIAFKSKKANEQAGIIIYRNSQNHFQLVKEKGEVVLVKTKKGVKTEVARTNCTENEVVLKIKANKTRVEFSFGKSETELKNIGGEEELTLISDEVAGGFNGPYVGMYATSNGEESNAIASFDWFKYEGK</sequence>
<protein>
    <submittedName>
        <fullName evidence="8">Glycosyl hydrolase family 43</fullName>
    </submittedName>
</protein>
<dbReference type="RefSeq" id="WP_045027374.1">
    <property type="nucleotide sequence ID" value="NZ_JRHC01000001.1"/>
</dbReference>
<comment type="caution">
    <text evidence="8">The sequence shown here is derived from an EMBL/GenBank/DDBJ whole genome shotgun (WGS) entry which is preliminary data.</text>
</comment>
<dbReference type="OrthoDB" id="9801455at2"/>
<keyword evidence="9" id="KW-1185">Reference proteome</keyword>
<dbReference type="InterPro" id="IPR013320">
    <property type="entry name" value="ConA-like_dom_sf"/>
</dbReference>
<dbReference type="PATRIC" id="fig|1544798.3.peg.1595"/>
<keyword evidence="3 6" id="KW-0326">Glycosidase</keyword>
<comment type="similarity">
    <text evidence="1 6">Belongs to the glycosyl hydrolase 43 family.</text>
</comment>
<feature type="domain" description="Beta-xylosidase C-terminal Concanavalin A-like" evidence="7">
    <location>
        <begin position="344"/>
        <end position="531"/>
    </location>
</feature>
<dbReference type="InterPro" id="IPR051795">
    <property type="entry name" value="Glycosyl_Hydrlase_43"/>
</dbReference>
<accession>A0A0D8JEZ4</accession>